<dbReference type="Proteomes" id="UP001457282">
    <property type="component" value="Unassembled WGS sequence"/>
</dbReference>
<comment type="caution">
    <text evidence="4">The sequence shown here is derived from an EMBL/GenBank/DDBJ whole genome shotgun (WGS) entry which is preliminary data.</text>
</comment>
<dbReference type="Pfam" id="PF03000">
    <property type="entry name" value="NPH3"/>
    <property type="match status" value="1"/>
</dbReference>
<organism evidence="4 5">
    <name type="scientific">Rubus argutus</name>
    <name type="common">Southern blackberry</name>
    <dbReference type="NCBI Taxonomy" id="59490"/>
    <lineage>
        <taxon>Eukaryota</taxon>
        <taxon>Viridiplantae</taxon>
        <taxon>Streptophyta</taxon>
        <taxon>Embryophyta</taxon>
        <taxon>Tracheophyta</taxon>
        <taxon>Spermatophyta</taxon>
        <taxon>Magnoliopsida</taxon>
        <taxon>eudicotyledons</taxon>
        <taxon>Gunneridae</taxon>
        <taxon>Pentapetalae</taxon>
        <taxon>rosids</taxon>
        <taxon>fabids</taxon>
        <taxon>Rosales</taxon>
        <taxon>Rosaceae</taxon>
        <taxon>Rosoideae</taxon>
        <taxon>Rosoideae incertae sedis</taxon>
        <taxon>Rubus</taxon>
    </lineage>
</organism>
<protein>
    <recommendedName>
        <fullName evidence="3">NPH3 domain-containing protein</fullName>
    </recommendedName>
</protein>
<sequence length="262" mass="30161">MVIRSMISKEIELSTVFKFLFRYHHSKCFGATPVEKCKITEVVISLLSLFDRSSLSCKGLFNIYQVALSNEFPSPRGKKYVYDVNLALRFGKSFLVELRSLLIPEESLEKGRELMDSYLAEVAPDPHLNPSKFAALVLMLPDSARQSHDRLYQPLLYILSILQRHTDLYEQEKLTICCALNYKKLSAQALKQVSKHSKFPSRRAVEAFKTQQSKQRSLLQEVCYVRTKDEKEEIESTQVTNVIKSRVPFRGTNIGYLPKLFP</sequence>
<evidence type="ECO:0000313" key="5">
    <source>
        <dbReference type="Proteomes" id="UP001457282"/>
    </source>
</evidence>
<evidence type="ECO:0000256" key="2">
    <source>
        <dbReference type="PROSITE-ProRule" id="PRU00982"/>
    </source>
</evidence>
<feature type="domain" description="NPH3" evidence="3">
    <location>
        <begin position="1"/>
        <end position="214"/>
    </location>
</feature>
<evidence type="ECO:0000313" key="4">
    <source>
        <dbReference type="EMBL" id="KAK9936172.1"/>
    </source>
</evidence>
<evidence type="ECO:0000256" key="1">
    <source>
        <dbReference type="ARBA" id="ARBA00022786"/>
    </source>
</evidence>
<accession>A0AAW1XI23</accession>
<reference evidence="4 5" key="1">
    <citation type="journal article" date="2023" name="G3 (Bethesda)">
        <title>A chromosome-length genome assembly and annotation of blackberry (Rubus argutus, cv. 'Hillquist').</title>
        <authorList>
            <person name="Bruna T."/>
            <person name="Aryal R."/>
            <person name="Dudchenko O."/>
            <person name="Sargent D.J."/>
            <person name="Mead D."/>
            <person name="Buti M."/>
            <person name="Cavallini A."/>
            <person name="Hytonen T."/>
            <person name="Andres J."/>
            <person name="Pham M."/>
            <person name="Weisz D."/>
            <person name="Mascagni F."/>
            <person name="Usai G."/>
            <person name="Natali L."/>
            <person name="Bassil N."/>
            <person name="Fernandez G.E."/>
            <person name="Lomsadze A."/>
            <person name="Armour M."/>
            <person name="Olukolu B."/>
            <person name="Poorten T."/>
            <person name="Britton C."/>
            <person name="Davik J."/>
            <person name="Ashrafi H."/>
            <person name="Aiden E.L."/>
            <person name="Borodovsky M."/>
            <person name="Worthington M."/>
        </authorList>
    </citation>
    <scope>NUCLEOTIDE SEQUENCE [LARGE SCALE GENOMIC DNA]</scope>
    <source>
        <strain evidence="4">PI 553951</strain>
    </source>
</reference>
<proteinExistence type="inferred from homology"/>
<keyword evidence="5" id="KW-1185">Reference proteome</keyword>
<dbReference type="EMBL" id="JBEDUW010000003">
    <property type="protein sequence ID" value="KAK9936172.1"/>
    <property type="molecule type" value="Genomic_DNA"/>
</dbReference>
<dbReference type="InterPro" id="IPR027356">
    <property type="entry name" value="NPH3_dom"/>
</dbReference>
<comment type="similarity">
    <text evidence="2">Belongs to the NPH3 family.</text>
</comment>
<dbReference type="PROSITE" id="PS51649">
    <property type="entry name" value="NPH3"/>
    <property type="match status" value="1"/>
</dbReference>
<gene>
    <name evidence="4" type="ORF">M0R45_013029</name>
</gene>
<dbReference type="PANTHER" id="PTHR32370">
    <property type="entry name" value="OS12G0117600 PROTEIN"/>
    <property type="match status" value="1"/>
</dbReference>
<dbReference type="InterPro" id="IPR043454">
    <property type="entry name" value="NPH3/RPT2-like"/>
</dbReference>
<name>A0AAW1XI23_RUBAR</name>
<keyword evidence="1" id="KW-0833">Ubl conjugation pathway</keyword>
<dbReference type="AlphaFoldDB" id="A0AAW1XI23"/>
<evidence type="ECO:0000259" key="3">
    <source>
        <dbReference type="PROSITE" id="PS51649"/>
    </source>
</evidence>